<evidence type="ECO:0000313" key="8">
    <source>
        <dbReference type="Proteomes" id="UP001501671"/>
    </source>
</evidence>
<dbReference type="PANTHER" id="PTHR30055">
    <property type="entry name" value="HTH-TYPE TRANSCRIPTIONAL REGULATOR RUTR"/>
    <property type="match status" value="1"/>
</dbReference>
<dbReference type="InterPro" id="IPR009057">
    <property type="entry name" value="Homeodomain-like_sf"/>
</dbReference>
<feature type="domain" description="HTH tetR-type" evidence="6">
    <location>
        <begin position="10"/>
        <end position="70"/>
    </location>
</feature>
<comment type="caution">
    <text evidence="7">The sequence shown here is derived from an EMBL/GenBank/DDBJ whole genome shotgun (WGS) entry which is preliminary data.</text>
</comment>
<evidence type="ECO:0000256" key="4">
    <source>
        <dbReference type="ARBA" id="ARBA00023163"/>
    </source>
</evidence>
<proteinExistence type="predicted"/>
<accession>A0ABP8GYS7</accession>
<gene>
    <name evidence="7" type="primary">bpeR</name>
    <name evidence="7" type="ORF">GCM10023144_21110</name>
</gene>
<name>A0ABP8GYS7_9BURK</name>
<dbReference type="EMBL" id="BAABFO010000008">
    <property type="protein sequence ID" value="GAA4331892.1"/>
    <property type="molecule type" value="Genomic_DNA"/>
</dbReference>
<evidence type="ECO:0000256" key="2">
    <source>
        <dbReference type="ARBA" id="ARBA00023015"/>
    </source>
</evidence>
<dbReference type="PANTHER" id="PTHR30055:SF240">
    <property type="entry name" value="HTH-TYPE TRANSCRIPTIONAL REGULATOR ACRR"/>
    <property type="match status" value="1"/>
</dbReference>
<evidence type="ECO:0000256" key="3">
    <source>
        <dbReference type="ARBA" id="ARBA00023125"/>
    </source>
</evidence>
<dbReference type="Pfam" id="PF08361">
    <property type="entry name" value="TetR_C_2"/>
    <property type="match status" value="1"/>
</dbReference>
<dbReference type="Proteomes" id="UP001501671">
    <property type="component" value="Unassembled WGS sequence"/>
</dbReference>
<dbReference type="RefSeq" id="WP_345249096.1">
    <property type="nucleotide sequence ID" value="NZ_BAABFO010000008.1"/>
</dbReference>
<protein>
    <submittedName>
        <fullName evidence="7">TetR family transcriptional regulator BpeR</fullName>
    </submittedName>
</protein>
<sequence length="210" mass="23552">MVRKTKEEALETRARILETAEHIFSEQGVAHTSLQDIAAAANVTRGAIYWHFRNKTDLLDAMLQRVKLPIEDARQRPGEDDGTDPLQRLRDCAVFAFELICQEASAHRICEILTFKCEYVAEMADLRRRHFEDRNNCLGQYEAGFRQAIRNGQLPATLDPRHAAIGLHALTYGLILDWLLAPAAIDILAVGPRMVDSFLAGLRQRAGGTS</sequence>
<dbReference type="Pfam" id="PF00440">
    <property type="entry name" value="TetR_N"/>
    <property type="match status" value="1"/>
</dbReference>
<feature type="DNA-binding region" description="H-T-H motif" evidence="5">
    <location>
        <begin position="33"/>
        <end position="52"/>
    </location>
</feature>
<dbReference type="InterPro" id="IPR050109">
    <property type="entry name" value="HTH-type_TetR-like_transc_reg"/>
</dbReference>
<keyword evidence="8" id="KW-1185">Reference proteome</keyword>
<dbReference type="SUPFAM" id="SSF48498">
    <property type="entry name" value="Tetracyclin repressor-like, C-terminal domain"/>
    <property type="match status" value="1"/>
</dbReference>
<dbReference type="InterPro" id="IPR013572">
    <property type="entry name" value="Tscrpt_reg_MAATS_C"/>
</dbReference>
<dbReference type="InterPro" id="IPR023772">
    <property type="entry name" value="DNA-bd_HTH_TetR-type_CS"/>
</dbReference>
<dbReference type="Gene3D" id="1.10.357.10">
    <property type="entry name" value="Tetracycline Repressor, domain 2"/>
    <property type="match status" value="1"/>
</dbReference>
<dbReference type="PROSITE" id="PS50977">
    <property type="entry name" value="HTH_TETR_2"/>
    <property type="match status" value="1"/>
</dbReference>
<dbReference type="PROSITE" id="PS01081">
    <property type="entry name" value="HTH_TETR_1"/>
    <property type="match status" value="1"/>
</dbReference>
<keyword evidence="4" id="KW-0804">Transcription</keyword>
<dbReference type="InterPro" id="IPR001647">
    <property type="entry name" value="HTH_TetR"/>
</dbReference>
<keyword evidence="1" id="KW-0678">Repressor</keyword>
<dbReference type="SUPFAM" id="SSF46689">
    <property type="entry name" value="Homeodomain-like"/>
    <property type="match status" value="1"/>
</dbReference>
<organism evidence="7 8">
    <name type="scientific">Pigmentiphaga soli</name>
    <dbReference type="NCBI Taxonomy" id="1007095"/>
    <lineage>
        <taxon>Bacteria</taxon>
        <taxon>Pseudomonadati</taxon>
        <taxon>Pseudomonadota</taxon>
        <taxon>Betaproteobacteria</taxon>
        <taxon>Burkholderiales</taxon>
        <taxon>Alcaligenaceae</taxon>
        <taxon>Pigmentiphaga</taxon>
    </lineage>
</organism>
<evidence type="ECO:0000313" key="7">
    <source>
        <dbReference type="EMBL" id="GAA4331892.1"/>
    </source>
</evidence>
<evidence type="ECO:0000256" key="1">
    <source>
        <dbReference type="ARBA" id="ARBA00022491"/>
    </source>
</evidence>
<evidence type="ECO:0000256" key="5">
    <source>
        <dbReference type="PROSITE-ProRule" id="PRU00335"/>
    </source>
</evidence>
<dbReference type="InterPro" id="IPR036271">
    <property type="entry name" value="Tet_transcr_reg_TetR-rel_C_sf"/>
</dbReference>
<dbReference type="PRINTS" id="PR00455">
    <property type="entry name" value="HTHTETR"/>
</dbReference>
<keyword evidence="3 5" id="KW-0238">DNA-binding</keyword>
<evidence type="ECO:0000259" key="6">
    <source>
        <dbReference type="PROSITE" id="PS50977"/>
    </source>
</evidence>
<reference evidence="8" key="1">
    <citation type="journal article" date="2019" name="Int. J. Syst. Evol. Microbiol.">
        <title>The Global Catalogue of Microorganisms (GCM) 10K type strain sequencing project: providing services to taxonomists for standard genome sequencing and annotation.</title>
        <authorList>
            <consortium name="The Broad Institute Genomics Platform"/>
            <consortium name="The Broad Institute Genome Sequencing Center for Infectious Disease"/>
            <person name="Wu L."/>
            <person name="Ma J."/>
        </authorList>
    </citation>
    <scope>NUCLEOTIDE SEQUENCE [LARGE SCALE GENOMIC DNA]</scope>
    <source>
        <strain evidence="8">JCM 17666</strain>
    </source>
</reference>
<keyword evidence="2" id="KW-0805">Transcription regulation</keyword>